<evidence type="ECO:0000259" key="10">
    <source>
        <dbReference type="PROSITE" id="PS51292"/>
    </source>
</evidence>
<comment type="caution">
    <text evidence="11">The sequence shown here is derived from an EMBL/GenBank/DDBJ whole genome shotgun (WGS) entry which is preliminary data.</text>
</comment>
<dbReference type="GO" id="GO:0008270">
    <property type="term" value="F:zinc ion binding"/>
    <property type="evidence" value="ECO:0007669"/>
    <property type="project" value="UniProtKB-KW"/>
</dbReference>
<evidence type="ECO:0000256" key="7">
    <source>
        <dbReference type="ARBA" id="ARBA00022833"/>
    </source>
</evidence>
<evidence type="ECO:0000256" key="2">
    <source>
        <dbReference type="ARBA" id="ARBA00022679"/>
    </source>
</evidence>
<evidence type="ECO:0000256" key="8">
    <source>
        <dbReference type="ARBA" id="ARBA00022989"/>
    </source>
</evidence>
<keyword evidence="5" id="KW-0863">Zinc-finger</keyword>
<keyword evidence="3" id="KW-0812">Transmembrane</keyword>
<dbReference type="GO" id="GO:0016740">
    <property type="term" value="F:transferase activity"/>
    <property type="evidence" value="ECO:0007669"/>
    <property type="project" value="UniProtKB-KW"/>
</dbReference>
<proteinExistence type="predicted"/>
<dbReference type="Gene3D" id="3.30.40.10">
    <property type="entry name" value="Zinc/RING finger domain, C3HC4 (zinc finger)"/>
    <property type="match status" value="1"/>
</dbReference>
<protein>
    <recommendedName>
        <fullName evidence="10">RING-CH-type domain-containing protein</fullName>
    </recommendedName>
</protein>
<keyword evidence="4" id="KW-0479">Metal-binding</keyword>
<sequence>MDASPGAVMLAGLPTNENNSEVEVSLEETALLDGLSSASATRMCKFCYSDELVNDTWRHPCRCSGSMKWVHGRCFAQWLRKAPPQQQNQCQTCRFTYKKHWVMKNFSDWCRPPLRLSGWEILEILLDGYSTFKFIRGIIWTIDGKRSFLVQLAHFCFWRMFIATDRRMAYYSNLSRTLMSSVFDISVKDFSERDNHINRSTSTSELALAGP</sequence>
<dbReference type="PROSITE" id="PS51292">
    <property type="entry name" value="ZF_RING_CH"/>
    <property type="match status" value="1"/>
</dbReference>
<dbReference type="InterPro" id="IPR013083">
    <property type="entry name" value="Znf_RING/FYVE/PHD"/>
</dbReference>
<dbReference type="PANTHER" id="PTHR46065">
    <property type="entry name" value="E3 UBIQUITIN-PROTEIN LIGASE MARCH 2/3 FAMILY MEMBER"/>
    <property type="match status" value="1"/>
</dbReference>
<evidence type="ECO:0000313" key="12">
    <source>
        <dbReference type="Proteomes" id="UP001177023"/>
    </source>
</evidence>
<dbReference type="Pfam" id="PF12906">
    <property type="entry name" value="RINGv"/>
    <property type="match status" value="1"/>
</dbReference>
<gene>
    <name evidence="11" type="ORF">MSPICULIGERA_LOCUS25113</name>
</gene>
<dbReference type="GO" id="GO:0016020">
    <property type="term" value="C:membrane"/>
    <property type="evidence" value="ECO:0007669"/>
    <property type="project" value="UniProtKB-SubCell"/>
</dbReference>
<name>A0AA36GCF2_9BILA</name>
<keyword evidence="8" id="KW-1133">Transmembrane helix</keyword>
<dbReference type="Proteomes" id="UP001177023">
    <property type="component" value="Unassembled WGS sequence"/>
</dbReference>
<organism evidence="11 12">
    <name type="scientific">Mesorhabditis spiculigera</name>
    <dbReference type="NCBI Taxonomy" id="96644"/>
    <lineage>
        <taxon>Eukaryota</taxon>
        <taxon>Metazoa</taxon>
        <taxon>Ecdysozoa</taxon>
        <taxon>Nematoda</taxon>
        <taxon>Chromadorea</taxon>
        <taxon>Rhabditida</taxon>
        <taxon>Rhabditina</taxon>
        <taxon>Rhabditomorpha</taxon>
        <taxon>Rhabditoidea</taxon>
        <taxon>Rhabditidae</taxon>
        <taxon>Mesorhabditinae</taxon>
        <taxon>Mesorhabditis</taxon>
    </lineage>
</organism>
<evidence type="ECO:0000256" key="1">
    <source>
        <dbReference type="ARBA" id="ARBA00004141"/>
    </source>
</evidence>
<feature type="non-terminal residue" evidence="11">
    <location>
        <position position="211"/>
    </location>
</feature>
<evidence type="ECO:0000256" key="5">
    <source>
        <dbReference type="ARBA" id="ARBA00022771"/>
    </source>
</evidence>
<evidence type="ECO:0000256" key="6">
    <source>
        <dbReference type="ARBA" id="ARBA00022786"/>
    </source>
</evidence>
<keyword evidence="9" id="KW-0472">Membrane</keyword>
<evidence type="ECO:0000256" key="9">
    <source>
        <dbReference type="ARBA" id="ARBA00023136"/>
    </source>
</evidence>
<keyword evidence="7" id="KW-0862">Zinc</keyword>
<reference evidence="11" key="1">
    <citation type="submission" date="2023-06" db="EMBL/GenBank/DDBJ databases">
        <authorList>
            <person name="Delattre M."/>
        </authorList>
    </citation>
    <scope>NUCLEOTIDE SEQUENCE</scope>
    <source>
        <strain evidence="11">AF72</strain>
    </source>
</reference>
<feature type="domain" description="RING-CH-type" evidence="10">
    <location>
        <begin position="36"/>
        <end position="100"/>
    </location>
</feature>
<evidence type="ECO:0000256" key="4">
    <source>
        <dbReference type="ARBA" id="ARBA00022723"/>
    </source>
</evidence>
<accession>A0AA36GCF2</accession>
<dbReference type="CDD" id="cd16495">
    <property type="entry name" value="RING_CH-C4HC3_MARCH"/>
    <property type="match status" value="1"/>
</dbReference>
<dbReference type="PANTHER" id="PTHR46065:SF3">
    <property type="entry name" value="FI20425P1"/>
    <property type="match status" value="1"/>
</dbReference>
<dbReference type="InterPro" id="IPR011016">
    <property type="entry name" value="Znf_RING-CH"/>
</dbReference>
<evidence type="ECO:0000313" key="11">
    <source>
        <dbReference type="EMBL" id="CAJ0587136.1"/>
    </source>
</evidence>
<keyword evidence="12" id="KW-1185">Reference proteome</keyword>
<keyword evidence="2" id="KW-0808">Transferase</keyword>
<dbReference type="EMBL" id="CATQJA010002709">
    <property type="protein sequence ID" value="CAJ0587136.1"/>
    <property type="molecule type" value="Genomic_DNA"/>
</dbReference>
<dbReference type="SMART" id="SM00744">
    <property type="entry name" value="RINGv"/>
    <property type="match status" value="1"/>
</dbReference>
<evidence type="ECO:0000256" key="3">
    <source>
        <dbReference type="ARBA" id="ARBA00022692"/>
    </source>
</evidence>
<keyword evidence="6" id="KW-0833">Ubl conjugation pathway</keyword>
<comment type="subcellular location">
    <subcellularLocation>
        <location evidence="1">Membrane</location>
        <topology evidence="1">Multi-pass membrane protein</topology>
    </subcellularLocation>
</comment>
<dbReference type="AlphaFoldDB" id="A0AA36GCF2"/>
<dbReference type="SUPFAM" id="SSF57850">
    <property type="entry name" value="RING/U-box"/>
    <property type="match status" value="1"/>
</dbReference>